<evidence type="ECO:0000313" key="2">
    <source>
        <dbReference type="Proteomes" id="UP001497382"/>
    </source>
</evidence>
<name>A0AAV1Z7F8_9ARAC</name>
<dbReference type="AlphaFoldDB" id="A0AAV1Z7F8"/>
<dbReference type="EMBL" id="CAXIEN010000025">
    <property type="protein sequence ID" value="CAL1266874.1"/>
    <property type="molecule type" value="Genomic_DNA"/>
</dbReference>
<sequence length="41" mass="4756">FNSKLTLLGILFIELTAMWHDGVYITLELMVKVQITVHGYF</sequence>
<dbReference type="Proteomes" id="UP001497382">
    <property type="component" value="Unassembled WGS sequence"/>
</dbReference>
<organism evidence="1 2">
    <name type="scientific">Larinioides sclopetarius</name>
    <dbReference type="NCBI Taxonomy" id="280406"/>
    <lineage>
        <taxon>Eukaryota</taxon>
        <taxon>Metazoa</taxon>
        <taxon>Ecdysozoa</taxon>
        <taxon>Arthropoda</taxon>
        <taxon>Chelicerata</taxon>
        <taxon>Arachnida</taxon>
        <taxon>Araneae</taxon>
        <taxon>Araneomorphae</taxon>
        <taxon>Entelegynae</taxon>
        <taxon>Araneoidea</taxon>
        <taxon>Araneidae</taxon>
        <taxon>Larinioides</taxon>
    </lineage>
</organism>
<gene>
    <name evidence="1" type="ORF">LARSCL_LOCUS3328</name>
</gene>
<comment type="caution">
    <text evidence="1">The sequence shown here is derived from an EMBL/GenBank/DDBJ whole genome shotgun (WGS) entry which is preliminary data.</text>
</comment>
<protein>
    <submittedName>
        <fullName evidence="1">Uncharacterized protein</fullName>
    </submittedName>
</protein>
<reference evidence="1 2" key="1">
    <citation type="submission" date="2024-04" db="EMBL/GenBank/DDBJ databases">
        <authorList>
            <person name="Rising A."/>
            <person name="Reimegard J."/>
            <person name="Sonavane S."/>
            <person name="Akerstrom W."/>
            <person name="Nylinder S."/>
            <person name="Hedman E."/>
            <person name="Kallberg Y."/>
        </authorList>
    </citation>
    <scope>NUCLEOTIDE SEQUENCE [LARGE SCALE GENOMIC DNA]</scope>
</reference>
<accession>A0AAV1Z7F8</accession>
<evidence type="ECO:0000313" key="1">
    <source>
        <dbReference type="EMBL" id="CAL1266874.1"/>
    </source>
</evidence>
<keyword evidence="2" id="KW-1185">Reference proteome</keyword>
<feature type="non-terminal residue" evidence="1">
    <location>
        <position position="1"/>
    </location>
</feature>
<proteinExistence type="predicted"/>